<dbReference type="Proteomes" id="UP000634043">
    <property type="component" value="Unassembled WGS sequence"/>
</dbReference>
<protein>
    <submittedName>
        <fullName evidence="1">Uncharacterized protein</fullName>
    </submittedName>
</protein>
<keyword evidence="2" id="KW-1185">Reference proteome</keyword>
<comment type="caution">
    <text evidence="1">The sequence shown here is derived from an EMBL/GenBank/DDBJ whole genome shotgun (WGS) entry which is preliminary data.</text>
</comment>
<organism evidence="1 2">
    <name type="scientific">Pontibacter amylolyticus</name>
    <dbReference type="NCBI Taxonomy" id="1424080"/>
    <lineage>
        <taxon>Bacteria</taxon>
        <taxon>Pseudomonadati</taxon>
        <taxon>Bacteroidota</taxon>
        <taxon>Cytophagia</taxon>
        <taxon>Cytophagales</taxon>
        <taxon>Hymenobacteraceae</taxon>
        <taxon>Pontibacter</taxon>
    </lineage>
</organism>
<reference evidence="2" key="1">
    <citation type="journal article" date="2019" name="Int. J. Syst. Evol. Microbiol.">
        <title>The Global Catalogue of Microorganisms (GCM) 10K type strain sequencing project: providing services to taxonomists for standard genome sequencing and annotation.</title>
        <authorList>
            <consortium name="The Broad Institute Genomics Platform"/>
            <consortium name="The Broad Institute Genome Sequencing Center for Infectious Disease"/>
            <person name="Wu L."/>
            <person name="Ma J."/>
        </authorList>
    </citation>
    <scope>NUCLEOTIDE SEQUENCE [LARGE SCALE GENOMIC DNA]</scope>
    <source>
        <strain evidence="2">CGMCC 1.12749</strain>
    </source>
</reference>
<accession>A0ABQ1W970</accession>
<evidence type="ECO:0000313" key="1">
    <source>
        <dbReference type="EMBL" id="GGG19765.1"/>
    </source>
</evidence>
<proteinExistence type="predicted"/>
<evidence type="ECO:0000313" key="2">
    <source>
        <dbReference type="Proteomes" id="UP000634043"/>
    </source>
</evidence>
<name>A0ABQ1W970_9BACT</name>
<sequence length="55" mass="6249">MPDRLSLKAHHLHNFDVVYLGANGNEVEEEKKLDEKVTSFGRAARMMSTSALTRF</sequence>
<dbReference type="RefSeq" id="WP_188501819.1">
    <property type="nucleotide sequence ID" value="NZ_BMFP01000004.1"/>
</dbReference>
<dbReference type="EMBL" id="BMFP01000004">
    <property type="protein sequence ID" value="GGG19765.1"/>
    <property type="molecule type" value="Genomic_DNA"/>
</dbReference>
<gene>
    <name evidence="1" type="ORF">GCM10011323_24840</name>
</gene>